<evidence type="ECO:0000256" key="2">
    <source>
        <dbReference type="SAM" id="MobiDB-lite"/>
    </source>
</evidence>
<protein>
    <submittedName>
        <fullName evidence="4">DUF4347 domain-containing protein</fullName>
    </submittedName>
</protein>
<dbReference type="PROSITE" id="PS50268">
    <property type="entry name" value="CADHERIN_2"/>
    <property type="match status" value="1"/>
</dbReference>
<dbReference type="PRINTS" id="PR00313">
    <property type="entry name" value="CABNDNGRPT"/>
</dbReference>
<keyword evidence="1" id="KW-0106">Calcium</keyword>
<keyword evidence="5" id="KW-1185">Reference proteome</keyword>
<dbReference type="InterPro" id="IPR018511">
    <property type="entry name" value="Hemolysin-typ_Ca-bd_CS"/>
</dbReference>
<sequence length="1715" mass="172762">MSIATLVQGGHVFNAPKAGATSGTRRVVFIDSEVADYEALIRDIDDDTAVHIVPGSRITIPWMTEVLSRYSHLESLHIVCHGSEGQLTLGQTELTLGALYASSQELSSWGKALSETADILLYGCCVAAGQVGSDFLVGFADLTGKNVAGSTTVIGTSGDWVLDRTVGTVTAGSVFSEAAMASYSHDLATVIENNPGNAYGSALTNATGVTFSQSFTATASGDLTSIAVVAGEVGGNVTLNVYSGDGFVGGPLTSQTFTVSVDSNNQDYHFQTVALNSPISVTNGSVYTFELRHDSGSFPAWGLEENGATGSNGDYTGGIMYADGVAQNDFDLYFQATITPSNNAPAFSNLNATPGYIEGDAAVLLDADATIADTELDALNGGNGDYSGASLAIARNGGANAEDSLGFDTSGVGFTVSGSNLQSGGLTFATYTQSGGALTINFTSSGTVATTSLVNDVLQRLTYQNGSDAPPASVTLDYTLSDGTDVASGTNQITVGITPTNDAPTVSNLPAGIAINEDQPGNLDISASSLVDPDSASISVTLAVSAGTIGLANPSGYSVTPSGNGTSSVVLTGSASNINSYLDTPSNVIYTPAQNVNGVGAATLSLSVNDNDGSGDVSMGSVPINITAVNDAPSVSGIFGDTSSQVTAGSGAVNVTGLDDATLSNIDSSDYNGGALTLAQNTGTTNGSWGLDGIKVTAGGDGAISVGETIAVGGTTIGMVDAADDGLGGNTLGIAFNANATDATIQQLIRALTYEAPSGLGDRSFTLELNDGDGTLNGGDATSSGSFTIAVTPNPPVLSGLDGDSVTFTEAGAPVRLDMGGNATVSDVDSTDFNGGALTVSIAGGAAAGEDVLSLQESSDGRLTLVGSEVFWDDDGNAGTAAVKVADVSGGTNGADLVLSLTGAAKPGLGEAVDVMLSNLAYQNTSDTPSETSREVSVTVRDAAGGNGAVSATSTVTVGIQAVNDAPVFTGVDATPSFIEGGSAVVLDGNASIADPELDAANGGAGNYAGATLTLARQGGKNADDGFFATGKLGALTEGGDLDVGATTIGTVTANSGGMLTLTFNGNATSARVNSTLQQIAYANGSDAPPASVEIAYRFSDGNSGAQGSGGALADADDSVTVTLVGVNDAPVFTTPGKLSMDENTTAVTTLAATDAEGDTLVYSITGGADAALFSLDANSGALTFTGAPDFESPKDQNTDNVYEVTVAAADGTDQTAHTLAVTVTNVEETSPSPDPDPSPGPIQVSEPVSQPDMPSGLPSVSETIINTGNTPGSTKLVENSGNANEVTATLPGGVSLVNQGARSAVDAQQALADLIGSIDAKQPGNLTDQTGVASQWLASRPGSTLLDIRTLVLNDSGSASTNTPILITGIVDDAASDHQEAFVIDASALPSGNRIQLDNIDFASIIGATTLSGGAGNNVVSADDAAQTIVLGAGDDELHGGGGRDLVGSQGGDDLIYGDAGDDRLFGGEGNDTLDGGSGVDIARFALDAGEATFRYADDGSLIVNAGSLGSDTLKGIELLRFDDRVMLAKAPALIEPSGFDEAFYLAANPDVAAAVAAGDIPSGEWHYQHYGADEGRLGDPAAMNFDRALYLAANPDVAAAVAAGDIDAFAHYRDYGTAEGRSPNALFDERGYREANADVDAAIQRGELDSGYQHYQTWGWQEGRDPSAWFDQSEYLEANPDIAEASVEPLGHYLRYGYDEGRVVVPADDGLWG</sequence>
<dbReference type="InterPro" id="IPR001343">
    <property type="entry name" value="Hemolysn_Ca-bd"/>
</dbReference>
<dbReference type="InterPro" id="IPR011049">
    <property type="entry name" value="Serralysin-like_metalloprot_C"/>
</dbReference>
<dbReference type="InterPro" id="IPR040853">
    <property type="entry name" value="RapA2_cadherin-like"/>
</dbReference>
<reference evidence="4 5" key="1">
    <citation type="submission" date="2023-11" db="EMBL/GenBank/DDBJ databases">
        <title>MicrobeMod: A computational toolkit for identifying prokaryotic methylation and restriction-modification with nanopore sequencing.</title>
        <authorList>
            <person name="Crits-Christoph A."/>
            <person name="Kang S.C."/>
            <person name="Lee H."/>
            <person name="Ostrov N."/>
        </authorList>
    </citation>
    <scope>NUCLEOTIDE SEQUENCE [LARGE SCALE GENOMIC DNA]</scope>
    <source>
        <strain evidence="4 5">ATCC BAA-805</strain>
    </source>
</reference>
<dbReference type="Proteomes" id="UP001324794">
    <property type="component" value="Chromosome"/>
</dbReference>
<feature type="domain" description="Cadherin" evidence="3">
    <location>
        <begin position="1133"/>
        <end position="1234"/>
    </location>
</feature>
<dbReference type="Pfam" id="PF17803">
    <property type="entry name" value="Cadherin_4"/>
    <property type="match status" value="1"/>
</dbReference>
<dbReference type="InterPro" id="IPR015919">
    <property type="entry name" value="Cadherin-like_sf"/>
</dbReference>
<dbReference type="PROSITE" id="PS00330">
    <property type="entry name" value="HEMOLYSIN_CALCIUM"/>
    <property type="match status" value="2"/>
</dbReference>
<dbReference type="RefSeq" id="WP_223289030.1">
    <property type="nucleotide sequence ID" value="NZ_CP140255.1"/>
</dbReference>
<dbReference type="SUPFAM" id="SSF49313">
    <property type="entry name" value="Cadherin-like"/>
    <property type="match status" value="1"/>
</dbReference>
<dbReference type="InterPro" id="IPR002126">
    <property type="entry name" value="Cadherin-like_dom"/>
</dbReference>
<organism evidence="4 5">
    <name type="scientific">Vreelandella neptunia</name>
    <dbReference type="NCBI Taxonomy" id="115551"/>
    <lineage>
        <taxon>Bacteria</taxon>
        <taxon>Pseudomonadati</taxon>
        <taxon>Pseudomonadota</taxon>
        <taxon>Gammaproteobacteria</taxon>
        <taxon>Oceanospirillales</taxon>
        <taxon>Halomonadaceae</taxon>
        <taxon>Vreelandella</taxon>
    </lineage>
</organism>
<dbReference type="Pfam" id="PF00353">
    <property type="entry name" value="HemolysinCabind"/>
    <property type="match status" value="2"/>
</dbReference>
<dbReference type="CDD" id="cd11304">
    <property type="entry name" value="Cadherin_repeat"/>
    <property type="match status" value="1"/>
</dbReference>
<dbReference type="InterPro" id="IPR025592">
    <property type="entry name" value="DUF4347"/>
</dbReference>
<proteinExistence type="predicted"/>
<accession>A0ABZ0YS32</accession>
<dbReference type="Gene3D" id="2.60.40.60">
    <property type="entry name" value="Cadherins"/>
    <property type="match status" value="1"/>
</dbReference>
<dbReference type="SMART" id="SM00112">
    <property type="entry name" value="CA"/>
    <property type="match status" value="1"/>
</dbReference>
<dbReference type="Pfam" id="PF14252">
    <property type="entry name" value="DUF4347"/>
    <property type="match status" value="1"/>
</dbReference>
<evidence type="ECO:0000313" key="5">
    <source>
        <dbReference type="Proteomes" id="UP001324794"/>
    </source>
</evidence>
<dbReference type="EMBL" id="CP140255">
    <property type="protein sequence ID" value="WQH14102.1"/>
    <property type="molecule type" value="Genomic_DNA"/>
</dbReference>
<dbReference type="SUPFAM" id="SSF51120">
    <property type="entry name" value="beta-Roll"/>
    <property type="match status" value="1"/>
</dbReference>
<evidence type="ECO:0000313" key="4">
    <source>
        <dbReference type="EMBL" id="WQH14102.1"/>
    </source>
</evidence>
<name>A0ABZ0YS32_9GAMM</name>
<evidence type="ECO:0000256" key="1">
    <source>
        <dbReference type="ARBA" id="ARBA00022837"/>
    </source>
</evidence>
<feature type="region of interest" description="Disordered" evidence="2">
    <location>
        <begin position="1226"/>
        <end position="1261"/>
    </location>
</feature>
<gene>
    <name evidence="4" type="ORF">SR894_06065</name>
</gene>
<evidence type="ECO:0000259" key="3">
    <source>
        <dbReference type="PROSITE" id="PS50268"/>
    </source>
</evidence>